<feature type="transmembrane region" description="Helical" evidence="14">
    <location>
        <begin position="213"/>
        <end position="237"/>
    </location>
</feature>
<feature type="transmembrane region" description="Helical" evidence="14">
    <location>
        <begin position="188"/>
        <end position="207"/>
    </location>
</feature>
<dbReference type="PANTHER" id="PTHR46382:SF1">
    <property type="entry name" value="PHOSPHATIDATE CYTIDYLYLTRANSFERASE"/>
    <property type="match status" value="1"/>
</dbReference>
<keyword evidence="6 13" id="KW-0812">Transmembrane</keyword>
<evidence type="ECO:0000256" key="11">
    <source>
        <dbReference type="ARBA" id="ARBA00023209"/>
    </source>
</evidence>
<feature type="transmembrane region" description="Helical" evidence="14">
    <location>
        <begin position="126"/>
        <end position="148"/>
    </location>
</feature>
<gene>
    <name evidence="15" type="ORF">Ae201684_008552</name>
</gene>
<evidence type="ECO:0000256" key="5">
    <source>
        <dbReference type="ARBA" id="ARBA00022679"/>
    </source>
</evidence>
<keyword evidence="9" id="KW-0443">Lipid metabolism</keyword>
<dbReference type="UniPathway" id="UPA00557">
    <property type="reaction ID" value="UER00614"/>
</dbReference>
<evidence type="ECO:0000256" key="8">
    <source>
        <dbReference type="ARBA" id="ARBA00022989"/>
    </source>
</evidence>
<feature type="transmembrane region" description="Helical" evidence="14">
    <location>
        <begin position="361"/>
        <end position="380"/>
    </location>
</feature>
<feature type="transmembrane region" description="Helical" evidence="14">
    <location>
        <begin position="249"/>
        <end position="273"/>
    </location>
</feature>
<evidence type="ECO:0000256" key="7">
    <source>
        <dbReference type="ARBA" id="ARBA00022695"/>
    </source>
</evidence>
<organism evidence="15 16">
    <name type="scientific">Aphanomyces euteiches</name>
    <dbReference type="NCBI Taxonomy" id="100861"/>
    <lineage>
        <taxon>Eukaryota</taxon>
        <taxon>Sar</taxon>
        <taxon>Stramenopiles</taxon>
        <taxon>Oomycota</taxon>
        <taxon>Saprolegniomycetes</taxon>
        <taxon>Saprolegniales</taxon>
        <taxon>Verrucalvaceae</taxon>
        <taxon>Aphanomyces</taxon>
    </lineage>
</organism>
<dbReference type="PANTHER" id="PTHR46382">
    <property type="entry name" value="PHOSPHATIDATE CYTIDYLYLTRANSFERASE"/>
    <property type="match status" value="1"/>
</dbReference>
<keyword evidence="16" id="KW-1185">Reference proteome</keyword>
<keyword evidence="3" id="KW-1003">Cell membrane</keyword>
<feature type="transmembrane region" description="Helical" evidence="14">
    <location>
        <begin position="293"/>
        <end position="311"/>
    </location>
</feature>
<dbReference type="GO" id="GO:0004605">
    <property type="term" value="F:phosphatidate cytidylyltransferase activity"/>
    <property type="evidence" value="ECO:0007669"/>
    <property type="project" value="UniProtKB-EC"/>
</dbReference>
<evidence type="ECO:0000256" key="9">
    <source>
        <dbReference type="ARBA" id="ARBA00023098"/>
    </source>
</evidence>
<keyword evidence="7 13" id="KW-0548">Nucleotidyltransferase</keyword>
<keyword evidence="5 13" id="KW-0808">Transferase</keyword>
<evidence type="ECO:0000256" key="13">
    <source>
        <dbReference type="RuleBase" id="RU003938"/>
    </source>
</evidence>
<proteinExistence type="inferred from homology"/>
<dbReference type="VEuPathDB" id="FungiDB:AeMF1_020337"/>
<evidence type="ECO:0000256" key="10">
    <source>
        <dbReference type="ARBA" id="ARBA00023136"/>
    </source>
</evidence>
<protein>
    <recommendedName>
        <fullName evidence="13">Phosphatidate cytidylyltransferase</fullName>
        <ecNumber evidence="13">2.7.7.41</ecNumber>
    </recommendedName>
</protein>
<comment type="catalytic activity">
    <reaction evidence="13">
        <text>a 1,2-diacyl-sn-glycero-3-phosphate + CTP + H(+) = a CDP-1,2-diacyl-sn-glycerol + diphosphate</text>
        <dbReference type="Rhea" id="RHEA:16229"/>
        <dbReference type="ChEBI" id="CHEBI:15378"/>
        <dbReference type="ChEBI" id="CHEBI:33019"/>
        <dbReference type="ChEBI" id="CHEBI:37563"/>
        <dbReference type="ChEBI" id="CHEBI:58332"/>
        <dbReference type="ChEBI" id="CHEBI:58608"/>
        <dbReference type="EC" id="2.7.7.41"/>
    </reaction>
</comment>
<dbReference type="AlphaFoldDB" id="A0A6G0X4J7"/>
<evidence type="ECO:0000256" key="6">
    <source>
        <dbReference type="ARBA" id="ARBA00022692"/>
    </source>
</evidence>
<dbReference type="EMBL" id="VJMJ01000103">
    <property type="protein sequence ID" value="KAF0734890.1"/>
    <property type="molecule type" value="Genomic_DNA"/>
</dbReference>
<dbReference type="GO" id="GO:0005886">
    <property type="term" value="C:plasma membrane"/>
    <property type="evidence" value="ECO:0007669"/>
    <property type="project" value="UniProtKB-SubCell"/>
</dbReference>
<feature type="transmembrane region" description="Helical" evidence="14">
    <location>
        <begin position="154"/>
        <end position="176"/>
    </location>
</feature>
<evidence type="ECO:0000256" key="3">
    <source>
        <dbReference type="ARBA" id="ARBA00022475"/>
    </source>
</evidence>
<reference evidence="15 16" key="1">
    <citation type="submission" date="2019-07" db="EMBL/GenBank/DDBJ databases">
        <title>Genomics analysis of Aphanomyces spp. identifies a new class of oomycete effector associated with host adaptation.</title>
        <authorList>
            <person name="Gaulin E."/>
        </authorList>
    </citation>
    <scope>NUCLEOTIDE SEQUENCE [LARGE SCALE GENOMIC DNA]</scope>
    <source>
        <strain evidence="15 16">ATCC 201684</strain>
    </source>
</reference>
<evidence type="ECO:0000256" key="1">
    <source>
        <dbReference type="ARBA" id="ARBA00004651"/>
    </source>
</evidence>
<dbReference type="PROSITE" id="PS01315">
    <property type="entry name" value="CDS"/>
    <property type="match status" value="1"/>
</dbReference>
<accession>A0A6G0X4J7</accession>
<comment type="pathway">
    <text evidence="13">Phospholipid metabolism; CDP-diacylglycerol biosynthesis; CDP-diacylglycerol from sn-glycerol 3-phosphate: step 3/3.</text>
</comment>
<evidence type="ECO:0000313" key="16">
    <source>
        <dbReference type="Proteomes" id="UP000481153"/>
    </source>
</evidence>
<keyword evidence="12" id="KW-1208">Phospholipid metabolism</keyword>
<dbReference type="Pfam" id="PF01148">
    <property type="entry name" value="CTP_transf_1"/>
    <property type="match status" value="1"/>
</dbReference>
<feature type="transmembrane region" description="Helical" evidence="14">
    <location>
        <begin position="12"/>
        <end position="32"/>
    </location>
</feature>
<name>A0A6G0X4J7_9STRA</name>
<keyword evidence="11" id="KW-0594">Phospholipid biosynthesis</keyword>
<comment type="caution">
    <text evidence="15">The sequence shown here is derived from an EMBL/GenBank/DDBJ whole genome shotgun (WGS) entry which is preliminary data.</text>
</comment>
<keyword evidence="10 14" id="KW-0472">Membrane</keyword>
<evidence type="ECO:0000256" key="12">
    <source>
        <dbReference type="ARBA" id="ARBA00023264"/>
    </source>
</evidence>
<comment type="similarity">
    <text evidence="2 13">Belongs to the CDS family.</text>
</comment>
<comment type="subcellular location">
    <subcellularLocation>
        <location evidence="1">Cell membrane</location>
        <topology evidence="1">Multi-pass membrane protein</topology>
    </subcellularLocation>
</comment>
<feature type="transmembrane region" description="Helical" evidence="14">
    <location>
        <begin position="90"/>
        <end position="114"/>
    </location>
</feature>
<dbReference type="EC" id="2.7.7.41" evidence="13"/>
<evidence type="ECO:0000313" key="15">
    <source>
        <dbReference type="EMBL" id="KAF0734890.1"/>
    </source>
</evidence>
<sequence length="385" mass="41636">MQEGESVCRNFIKRVITGAFLASGIVAIFTLCPRIATSALMSVLLAVCMWEFSWLMARIKPHLIDGPPLDLEQYALASLAAQWQFSSRSIVVALFALTMTIVVVAFFIGFYYLVGKDALSFDEETLYSSFVPYVAVSASAGAVCAGLSPTKVDAANIALGQVSFLVIILDTVLCPYEDTHCTYVIDSAFVLTCECILMGVLHLSTAATMKEAYIGLLLDQIGIVYLVGLVQILSNFVDLSAVSEGRKVVLVLLFAVWAADSGSYFTGHVLRWVGYTRYHKLAPHLSPNKDVEGTLGGIVFALAAAFIVTYVLNMATAAVTKTLLTIVAILFSRCGDLFESLLKRAADVKDSSQLLPGHGGLLDRVDALLFACVVFAVYNIHIQLI</sequence>
<dbReference type="Proteomes" id="UP000481153">
    <property type="component" value="Unassembled WGS sequence"/>
</dbReference>
<keyword evidence="4" id="KW-0444">Lipid biosynthesis</keyword>
<dbReference type="GO" id="GO:0016024">
    <property type="term" value="P:CDP-diacylglycerol biosynthetic process"/>
    <property type="evidence" value="ECO:0007669"/>
    <property type="project" value="UniProtKB-UniPathway"/>
</dbReference>
<feature type="transmembrane region" description="Helical" evidence="14">
    <location>
        <begin position="39"/>
        <end position="57"/>
    </location>
</feature>
<evidence type="ECO:0000256" key="4">
    <source>
        <dbReference type="ARBA" id="ARBA00022516"/>
    </source>
</evidence>
<evidence type="ECO:0000256" key="14">
    <source>
        <dbReference type="SAM" id="Phobius"/>
    </source>
</evidence>
<dbReference type="InterPro" id="IPR000374">
    <property type="entry name" value="PC_trans"/>
</dbReference>
<keyword evidence="8 14" id="KW-1133">Transmembrane helix</keyword>
<evidence type="ECO:0000256" key="2">
    <source>
        <dbReference type="ARBA" id="ARBA00010185"/>
    </source>
</evidence>